<reference evidence="4" key="1">
    <citation type="submission" date="2013-05" db="EMBL/GenBank/DDBJ databases">
        <authorList>
            <person name="Yim A.K.Y."/>
            <person name="Chan T.F."/>
            <person name="Ji K.M."/>
            <person name="Liu X.Y."/>
            <person name="Zhou J.W."/>
            <person name="Li R.Q."/>
            <person name="Yang K.Y."/>
            <person name="Li J."/>
            <person name="Li M."/>
            <person name="Law P.T.W."/>
            <person name="Wu Y.L."/>
            <person name="Cai Z.L."/>
            <person name="Qin H."/>
            <person name="Bao Y."/>
            <person name="Leung R.K.K."/>
            <person name="Ng P.K.S."/>
            <person name="Zou J."/>
            <person name="Zhong X.J."/>
            <person name="Ran P.X."/>
            <person name="Zhong N.S."/>
            <person name="Liu Z.G."/>
            <person name="Tsui S.K.W."/>
        </authorList>
    </citation>
    <scope>NUCLEOTIDE SEQUENCE</scope>
    <source>
        <strain evidence="4">Derf</strain>
        <tissue evidence="4">Whole organism</tissue>
    </source>
</reference>
<evidence type="ECO:0000313" key="5">
    <source>
        <dbReference type="Proteomes" id="UP000790347"/>
    </source>
</evidence>
<dbReference type="CDD" id="cd03784">
    <property type="entry name" value="GT1_Gtf-like"/>
    <property type="match status" value="1"/>
</dbReference>
<dbReference type="GO" id="GO:0008194">
    <property type="term" value="F:UDP-glycosyltransferase activity"/>
    <property type="evidence" value="ECO:0007669"/>
    <property type="project" value="InterPro"/>
</dbReference>
<evidence type="ECO:0000313" key="4">
    <source>
        <dbReference type="EMBL" id="KAH9522223.1"/>
    </source>
</evidence>
<dbReference type="EMBL" id="ASGP02000002">
    <property type="protein sequence ID" value="KAH9522223.1"/>
    <property type="molecule type" value="Genomic_DNA"/>
</dbReference>
<dbReference type="AlphaFoldDB" id="A0A922I6K8"/>
<accession>A0A922I6K8</accession>
<proteinExistence type="inferred from homology"/>
<dbReference type="Pfam" id="PF00201">
    <property type="entry name" value="UDPGT"/>
    <property type="match status" value="1"/>
</dbReference>
<keyword evidence="3" id="KW-0808">Transferase</keyword>
<organism evidence="4 5">
    <name type="scientific">Dermatophagoides farinae</name>
    <name type="common">American house dust mite</name>
    <dbReference type="NCBI Taxonomy" id="6954"/>
    <lineage>
        <taxon>Eukaryota</taxon>
        <taxon>Metazoa</taxon>
        <taxon>Ecdysozoa</taxon>
        <taxon>Arthropoda</taxon>
        <taxon>Chelicerata</taxon>
        <taxon>Arachnida</taxon>
        <taxon>Acari</taxon>
        <taxon>Acariformes</taxon>
        <taxon>Sarcoptiformes</taxon>
        <taxon>Astigmata</taxon>
        <taxon>Psoroptidia</taxon>
        <taxon>Analgoidea</taxon>
        <taxon>Pyroglyphidae</taxon>
        <taxon>Dermatophagoidinae</taxon>
        <taxon>Dermatophagoides</taxon>
    </lineage>
</organism>
<dbReference type="PANTHER" id="PTHR48043">
    <property type="entry name" value="EG:EG0003.4 PROTEIN-RELATED"/>
    <property type="match status" value="1"/>
</dbReference>
<dbReference type="PANTHER" id="PTHR48043:SF145">
    <property type="entry name" value="FI06409P-RELATED"/>
    <property type="match status" value="1"/>
</dbReference>
<dbReference type="Gene3D" id="3.40.50.2000">
    <property type="entry name" value="Glycogen Phosphorylase B"/>
    <property type="match status" value="2"/>
</dbReference>
<dbReference type="SUPFAM" id="SSF53756">
    <property type="entry name" value="UDP-Glycosyltransferase/glycogen phosphorylase"/>
    <property type="match status" value="1"/>
</dbReference>
<dbReference type="InterPro" id="IPR002213">
    <property type="entry name" value="UDP_glucos_trans"/>
</dbReference>
<dbReference type="InterPro" id="IPR050271">
    <property type="entry name" value="UDP-glycosyltransferase"/>
</dbReference>
<evidence type="ECO:0000256" key="1">
    <source>
        <dbReference type="ARBA" id="ARBA00009995"/>
    </source>
</evidence>
<comment type="similarity">
    <text evidence="1">Belongs to the UDP-glycosyltransferase family.</text>
</comment>
<reference evidence="4" key="2">
    <citation type="journal article" date="2022" name="Res Sq">
        <title>Comparative Genomics Reveals Insights into the Divergent Evolution of Astigmatic Mites and Household Pest Adaptations.</title>
        <authorList>
            <person name="Xiong Q."/>
            <person name="Wan A.T.-Y."/>
            <person name="Liu X.-Y."/>
            <person name="Fung C.S.-H."/>
            <person name="Xiao X."/>
            <person name="Malainual N."/>
            <person name="Hou J."/>
            <person name="Wang L."/>
            <person name="Wang M."/>
            <person name="Yang K."/>
            <person name="Cui Y."/>
            <person name="Leung E."/>
            <person name="Nong W."/>
            <person name="Shin S.-K."/>
            <person name="Au S."/>
            <person name="Jeong K.Y."/>
            <person name="Chew F.T."/>
            <person name="Hui J."/>
            <person name="Leung T.F."/>
            <person name="Tungtrongchitr A."/>
            <person name="Zhong N."/>
            <person name="Liu Z."/>
            <person name="Tsui S."/>
        </authorList>
    </citation>
    <scope>NUCLEOTIDE SEQUENCE</scope>
    <source>
        <strain evidence="4">Derf</strain>
        <tissue evidence="4">Whole organism</tissue>
    </source>
</reference>
<evidence type="ECO:0008006" key="6">
    <source>
        <dbReference type="Google" id="ProtNLM"/>
    </source>
</evidence>
<gene>
    <name evidence="4" type="ORF">DERF_005815</name>
</gene>
<keyword evidence="5" id="KW-1185">Reference proteome</keyword>
<comment type="caution">
    <text evidence="4">The sequence shown here is derived from an EMBL/GenBank/DDBJ whole genome shotgun (WGS) entry which is preliminary data.</text>
</comment>
<protein>
    <recommendedName>
        <fullName evidence="6">UDP-glycosyltransferase</fullName>
    </recommendedName>
</protein>
<dbReference type="Proteomes" id="UP000790347">
    <property type="component" value="Unassembled WGS sequence"/>
</dbReference>
<evidence type="ECO:0000256" key="2">
    <source>
        <dbReference type="ARBA" id="ARBA00022676"/>
    </source>
</evidence>
<name>A0A922I6K8_DERFA</name>
<sequence length="442" mass="51846">MKNQTKRILVTPINAVGHVNACTGVALPLLRRGHRVAFFVETPYSGKLKSYGFEEFLFEPFKEPGENVEEFKNPGEQMAKKLLKIGMLGTNDPRIQLAKIDEKKMMSEDKRKYEDEQLRTVIEKFQPDLFIVDNIMLEPAIYYSTKPWIRVISVVPLLHLHDIHELPPAWSGFTDAEYSEWDDIRKYTKKFHYNETFNDINENIGYKRYPDNVMIPETQSLTLYAFPEEYDYPEIKKYRENWFNLDVFNKNEQQEQIDLKEFLPKEFYDNNLDGNFTGKWIYVSMGSMGSVDLNLMHRLIEVLSKTNHKYIVSKGPRHEEYQLKRNLWGDRYLPQTKILPIVDLVITHGGNNSVTETFAQGKPMIIMPLFCDQLDNAQRLSEKKLAIKIQPYNFTDEQLIESIDRLIYDDELNARLKRASQRILSIDKHEIACDLIDKILAN</sequence>
<keyword evidence="2" id="KW-0328">Glycosyltransferase</keyword>
<evidence type="ECO:0000256" key="3">
    <source>
        <dbReference type="ARBA" id="ARBA00022679"/>
    </source>
</evidence>